<sequence>MEGFHKDSANLYICWECKALMSRICGFRNQACTAQKQLTMISEGQTYKTLTVLSNLTQSLKANYDYTFIYTSEDSSMLIDNFIDCGPIRDIKVESDTDDVPLAELLLNNYMTHENVEEEKTSLSVNPKSTYLNNLNKTYQKTKSIRKKCPSETMKENNVLVMSNNKYYSTSQMNEIEMAESRKMRSYAMAYSDAPYKCESCVEGFNFEIDFNRHYLDKHTERANHAECDICRTYVEKMSLPLHRKEHYLRHTCSFCDFGTSDLKNMLSHLKSDHTIKNVGAIKKKNRSGNIVKNPGSKPRRNKAMKDKRTPLGFQCTECDNYFENKKMRWKHVQKQHRDGFECSTCGKRFAFKNNLTRHEQTHSPRPRVACAACGKQVRADLVRAHARTHAQRERLACAACERSFASRASYEHHLKYARAHARGDVLRYKCSVCDKGYKSKGELRDHINYRHMGKTQHKCPICAKALATRRCVTRHVKRAHDGIKENQRDKICQQCGKAFRDKKGLREHELIHTGERPLSCEICGCTFRQNATLYTHRKRVHKIHPQRARVELIEG</sequence>
<protein>
    <recommendedName>
        <fullName evidence="7">C2H2-type domain-containing protein</fullName>
    </recommendedName>
</protein>
<dbReference type="PANTHER" id="PTHR24379:SF127">
    <property type="entry name" value="BLOODY FINGERS-RELATED"/>
    <property type="match status" value="1"/>
</dbReference>
<organism evidence="8 9">
    <name type="scientific">Iphiclides podalirius</name>
    <name type="common">scarce swallowtail</name>
    <dbReference type="NCBI Taxonomy" id="110791"/>
    <lineage>
        <taxon>Eukaryota</taxon>
        <taxon>Metazoa</taxon>
        <taxon>Ecdysozoa</taxon>
        <taxon>Arthropoda</taxon>
        <taxon>Hexapoda</taxon>
        <taxon>Insecta</taxon>
        <taxon>Pterygota</taxon>
        <taxon>Neoptera</taxon>
        <taxon>Endopterygota</taxon>
        <taxon>Lepidoptera</taxon>
        <taxon>Glossata</taxon>
        <taxon>Ditrysia</taxon>
        <taxon>Papilionoidea</taxon>
        <taxon>Papilionidae</taxon>
        <taxon>Papilioninae</taxon>
        <taxon>Iphiclides</taxon>
    </lineage>
</organism>
<keyword evidence="9" id="KW-1185">Reference proteome</keyword>
<proteinExistence type="predicted"/>
<evidence type="ECO:0000259" key="7">
    <source>
        <dbReference type="PROSITE" id="PS50157"/>
    </source>
</evidence>
<feature type="domain" description="C2H2-type" evidence="7">
    <location>
        <begin position="491"/>
        <end position="518"/>
    </location>
</feature>
<keyword evidence="2" id="KW-0677">Repeat</keyword>
<feature type="domain" description="C2H2-type" evidence="7">
    <location>
        <begin position="519"/>
        <end position="542"/>
    </location>
</feature>
<evidence type="ECO:0000256" key="3">
    <source>
        <dbReference type="ARBA" id="ARBA00022771"/>
    </source>
</evidence>
<feature type="non-terminal residue" evidence="8">
    <location>
        <position position="1"/>
    </location>
</feature>
<dbReference type="Pfam" id="PF00096">
    <property type="entry name" value="zf-C2H2"/>
    <property type="match status" value="4"/>
</dbReference>
<evidence type="ECO:0000256" key="2">
    <source>
        <dbReference type="ARBA" id="ARBA00022737"/>
    </source>
</evidence>
<keyword evidence="3 5" id="KW-0863">Zinc-finger</keyword>
<evidence type="ECO:0000256" key="6">
    <source>
        <dbReference type="SAM" id="MobiDB-lite"/>
    </source>
</evidence>
<keyword evidence="1" id="KW-0479">Metal-binding</keyword>
<dbReference type="SUPFAM" id="SSF57667">
    <property type="entry name" value="beta-beta-alpha zinc fingers"/>
    <property type="match status" value="4"/>
</dbReference>
<keyword evidence="4" id="KW-0862">Zinc</keyword>
<evidence type="ECO:0000256" key="5">
    <source>
        <dbReference type="PROSITE-ProRule" id="PRU00042"/>
    </source>
</evidence>
<evidence type="ECO:0000256" key="4">
    <source>
        <dbReference type="ARBA" id="ARBA00022833"/>
    </source>
</evidence>
<feature type="domain" description="C2H2-type" evidence="7">
    <location>
        <begin position="341"/>
        <end position="368"/>
    </location>
</feature>
<evidence type="ECO:0000256" key="1">
    <source>
        <dbReference type="ARBA" id="ARBA00022723"/>
    </source>
</evidence>
<gene>
    <name evidence="8" type="ORF">IPOD504_LOCUS12762</name>
</gene>
<accession>A0ABN8IRM4</accession>
<feature type="domain" description="C2H2-type" evidence="7">
    <location>
        <begin position="429"/>
        <end position="457"/>
    </location>
</feature>
<reference evidence="8" key="1">
    <citation type="submission" date="2022-03" db="EMBL/GenBank/DDBJ databases">
        <authorList>
            <person name="Martin H S."/>
        </authorList>
    </citation>
    <scope>NUCLEOTIDE SEQUENCE</scope>
</reference>
<evidence type="ECO:0000313" key="8">
    <source>
        <dbReference type="EMBL" id="CAH2064476.1"/>
    </source>
</evidence>
<evidence type="ECO:0000313" key="9">
    <source>
        <dbReference type="Proteomes" id="UP000837857"/>
    </source>
</evidence>
<dbReference type="Gene3D" id="3.30.1490.490">
    <property type="match status" value="1"/>
</dbReference>
<dbReference type="EMBL" id="OW152842">
    <property type="protein sequence ID" value="CAH2064476.1"/>
    <property type="molecule type" value="Genomic_DNA"/>
</dbReference>
<dbReference type="InterPro" id="IPR013087">
    <property type="entry name" value="Znf_C2H2_type"/>
</dbReference>
<feature type="region of interest" description="Disordered" evidence="6">
    <location>
        <begin position="287"/>
        <end position="306"/>
    </location>
</feature>
<dbReference type="Proteomes" id="UP000837857">
    <property type="component" value="Chromosome 30"/>
</dbReference>
<feature type="domain" description="C2H2-type" evidence="7">
    <location>
        <begin position="458"/>
        <end position="486"/>
    </location>
</feature>
<dbReference type="Gene3D" id="3.30.160.60">
    <property type="entry name" value="Classic Zinc Finger"/>
    <property type="match status" value="4"/>
</dbReference>
<dbReference type="PANTHER" id="PTHR24379">
    <property type="entry name" value="KRAB AND ZINC FINGER DOMAIN-CONTAINING"/>
    <property type="match status" value="1"/>
</dbReference>
<feature type="domain" description="C2H2-type" evidence="7">
    <location>
        <begin position="396"/>
        <end position="422"/>
    </location>
</feature>
<name>A0ABN8IRM4_9NEOP</name>
<dbReference type="SMART" id="SM00355">
    <property type="entry name" value="ZnF_C2H2"/>
    <property type="match status" value="11"/>
</dbReference>
<dbReference type="InterPro" id="IPR036236">
    <property type="entry name" value="Znf_C2H2_sf"/>
</dbReference>
<feature type="domain" description="C2H2-type" evidence="7">
    <location>
        <begin position="196"/>
        <end position="224"/>
    </location>
</feature>
<dbReference type="PROSITE" id="PS00028">
    <property type="entry name" value="ZINC_FINGER_C2H2_1"/>
    <property type="match status" value="6"/>
</dbReference>
<dbReference type="PROSITE" id="PS50157">
    <property type="entry name" value="ZINC_FINGER_C2H2_2"/>
    <property type="match status" value="7"/>
</dbReference>